<dbReference type="InterPro" id="IPR050662">
    <property type="entry name" value="Sec-metab_biosynth-thioest"/>
</dbReference>
<dbReference type="EMBL" id="JBHTIW010000007">
    <property type="protein sequence ID" value="MFD0920520.1"/>
    <property type="molecule type" value="Genomic_DNA"/>
</dbReference>
<dbReference type="SMART" id="SM00849">
    <property type="entry name" value="Lactamase_B"/>
    <property type="match status" value="1"/>
</dbReference>
<gene>
    <name evidence="2" type="ORF">ACFQ16_12275</name>
</gene>
<protein>
    <submittedName>
        <fullName evidence="2">MBL fold metallo-hydrolase</fullName>
    </submittedName>
</protein>
<reference evidence="3" key="1">
    <citation type="journal article" date="2019" name="Int. J. Syst. Evol. Microbiol.">
        <title>The Global Catalogue of Microorganisms (GCM) 10K type strain sequencing project: providing services to taxonomists for standard genome sequencing and annotation.</title>
        <authorList>
            <consortium name="The Broad Institute Genomics Platform"/>
            <consortium name="The Broad Institute Genome Sequencing Center for Infectious Disease"/>
            <person name="Wu L."/>
            <person name="Ma J."/>
        </authorList>
    </citation>
    <scope>NUCLEOTIDE SEQUENCE [LARGE SCALE GENOMIC DNA]</scope>
    <source>
        <strain evidence="3">CCUG 56401</strain>
    </source>
</reference>
<dbReference type="SUPFAM" id="SSF56281">
    <property type="entry name" value="Metallo-hydrolase/oxidoreductase"/>
    <property type="match status" value="1"/>
</dbReference>
<evidence type="ECO:0000313" key="3">
    <source>
        <dbReference type="Proteomes" id="UP001597018"/>
    </source>
</evidence>
<feature type="domain" description="Metallo-beta-lactamase" evidence="1">
    <location>
        <begin position="34"/>
        <end position="246"/>
    </location>
</feature>
<dbReference type="Gene3D" id="3.60.15.10">
    <property type="entry name" value="Ribonuclease Z/Hydroxyacylglutathione hydrolase-like"/>
    <property type="match status" value="1"/>
</dbReference>
<dbReference type="PANTHER" id="PTHR23131:SF4">
    <property type="entry name" value="METALLO-BETA-LACTAMASE SUPERFAMILY POTEIN"/>
    <property type="match status" value="1"/>
</dbReference>
<dbReference type="InterPro" id="IPR001279">
    <property type="entry name" value="Metallo-B-lactamas"/>
</dbReference>
<dbReference type="Gene3D" id="1.10.10.10">
    <property type="entry name" value="Winged helix-like DNA-binding domain superfamily/Winged helix DNA-binding domain"/>
    <property type="match status" value="1"/>
</dbReference>
<keyword evidence="3" id="KW-1185">Reference proteome</keyword>
<dbReference type="InterPro" id="IPR036388">
    <property type="entry name" value="WH-like_DNA-bd_sf"/>
</dbReference>
<organism evidence="2 3">
    <name type="scientific">Saccharopolyspora rosea</name>
    <dbReference type="NCBI Taxonomy" id="524884"/>
    <lineage>
        <taxon>Bacteria</taxon>
        <taxon>Bacillati</taxon>
        <taxon>Actinomycetota</taxon>
        <taxon>Actinomycetes</taxon>
        <taxon>Pseudonocardiales</taxon>
        <taxon>Pseudonocardiaceae</taxon>
        <taxon>Saccharopolyspora</taxon>
    </lineage>
</organism>
<dbReference type="PANTHER" id="PTHR23131">
    <property type="entry name" value="ENDORIBONUCLEASE LACTB2"/>
    <property type="match status" value="1"/>
</dbReference>
<dbReference type="Proteomes" id="UP001597018">
    <property type="component" value="Unassembled WGS sequence"/>
</dbReference>
<name>A0ABW3FTF5_9PSEU</name>
<comment type="caution">
    <text evidence="2">The sequence shown here is derived from an EMBL/GenBank/DDBJ whole genome shotgun (WGS) entry which is preliminary data.</text>
</comment>
<dbReference type="InterPro" id="IPR036866">
    <property type="entry name" value="RibonucZ/Hydroxyglut_hydro"/>
</dbReference>
<evidence type="ECO:0000259" key="1">
    <source>
        <dbReference type="SMART" id="SM00849"/>
    </source>
</evidence>
<sequence length="339" mass="37282">MGDSRHEWMRPGAVEVAPGVHRIPLPLPNDGLRAVNVYAITDGDVLTLVDGGWALQAAREQLAAALGQLGAGLGDVRRFLVTHAHRDHYTQAVALRREYGSAVFLGQDERDTLRTQQNPAHRPLDRQVALLTACGAKPVCDALLAMRGERANADDWEDPDVWIDESTDVGLLDRPLRAVPTPGHTRGHLVYVDDAAGLMFAGDHVLPHITPSIGFEQAPSAAPLRDYLASLRLVRSMPDMRLLPAHGPVTDSVHRRVDELLDHHDRRLADTAEVVERGAATAYEAARALTWTRRERAFADLDPFNQMMAVLETAAHLDVLALRGRLRREDVDGVVHYAS</sequence>
<proteinExistence type="predicted"/>
<evidence type="ECO:0000313" key="2">
    <source>
        <dbReference type="EMBL" id="MFD0920520.1"/>
    </source>
</evidence>
<dbReference type="RefSeq" id="WP_263248119.1">
    <property type="nucleotide sequence ID" value="NZ_BAABLT010000005.1"/>
</dbReference>
<dbReference type="Pfam" id="PF00753">
    <property type="entry name" value="Lactamase_B"/>
    <property type="match status" value="1"/>
</dbReference>
<accession>A0ABW3FTF5</accession>